<gene>
    <name evidence="3" type="ORF">C8A05DRAFT_40787</name>
</gene>
<dbReference type="PANTHER" id="PTHR35392">
    <property type="entry name" value="ZN(II)2CYS6 TRANSCRIPTION FACTOR (EUROFUNG)-RELATED-RELATED"/>
    <property type="match status" value="1"/>
</dbReference>
<feature type="compositionally biased region" description="Basic and acidic residues" evidence="2">
    <location>
        <begin position="167"/>
        <end position="181"/>
    </location>
</feature>
<dbReference type="PANTHER" id="PTHR35392:SF3">
    <property type="entry name" value="ZN(2)-C6 FUNGAL-TYPE DOMAIN-CONTAINING PROTEIN"/>
    <property type="match status" value="1"/>
</dbReference>
<dbReference type="InterPro" id="IPR001138">
    <property type="entry name" value="Zn2Cys6_DnaBD"/>
</dbReference>
<feature type="compositionally biased region" description="Pro residues" evidence="2">
    <location>
        <begin position="21"/>
        <end position="35"/>
    </location>
</feature>
<dbReference type="AlphaFoldDB" id="A0AAN6RXR9"/>
<evidence type="ECO:0000256" key="2">
    <source>
        <dbReference type="SAM" id="MobiDB-lite"/>
    </source>
</evidence>
<reference evidence="3" key="1">
    <citation type="journal article" date="2023" name="Mol. Phylogenet. Evol.">
        <title>Genome-scale phylogeny and comparative genomics of the fungal order Sordariales.</title>
        <authorList>
            <person name="Hensen N."/>
            <person name="Bonometti L."/>
            <person name="Westerberg I."/>
            <person name="Brannstrom I.O."/>
            <person name="Guillou S."/>
            <person name="Cros-Aarteil S."/>
            <person name="Calhoun S."/>
            <person name="Haridas S."/>
            <person name="Kuo A."/>
            <person name="Mondo S."/>
            <person name="Pangilinan J."/>
            <person name="Riley R."/>
            <person name="LaButti K."/>
            <person name="Andreopoulos B."/>
            <person name="Lipzen A."/>
            <person name="Chen C."/>
            <person name="Yan M."/>
            <person name="Daum C."/>
            <person name="Ng V."/>
            <person name="Clum A."/>
            <person name="Steindorff A."/>
            <person name="Ohm R.A."/>
            <person name="Martin F."/>
            <person name="Silar P."/>
            <person name="Natvig D.O."/>
            <person name="Lalanne C."/>
            <person name="Gautier V."/>
            <person name="Ament-Velasquez S.L."/>
            <person name="Kruys A."/>
            <person name="Hutchinson M.I."/>
            <person name="Powell A.J."/>
            <person name="Barry K."/>
            <person name="Miller A.N."/>
            <person name="Grigoriev I.V."/>
            <person name="Debuchy R."/>
            <person name="Gladieux P."/>
            <person name="Hiltunen Thoren M."/>
            <person name="Johannesson H."/>
        </authorList>
    </citation>
    <scope>NUCLEOTIDE SEQUENCE</scope>
    <source>
        <strain evidence="3">CBS 103.79</strain>
    </source>
</reference>
<evidence type="ECO:0000256" key="1">
    <source>
        <dbReference type="ARBA" id="ARBA00023242"/>
    </source>
</evidence>
<proteinExistence type="predicted"/>
<keyword evidence="1" id="KW-0539">Nucleus</keyword>
<feature type="region of interest" description="Disordered" evidence="2">
    <location>
        <begin position="1"/>
        <end position="39"/>
    </location>
</feature>
<evidence type="ECO:0000313" key="3">
    <source>
        <dbReference type="EMBL" id="KAK3906363.1"/>
    </source>
</evidence>
<dbReference type="Proteomes" id="UP001303889">
    <property type="component" value="Unassembled WGS sequence"/>
</dbReference>
<protein>
    <recommendedName>
        <fullName evidence="5">Zn(2)-C6 fungal-type domain-containing protein</fullName>
    </recommendedName>
</protein>
<dbReference type="GO" id="GO:0000981">
    <property type="term" value="F:DNA-binding transcription factor activity, RNA polymerase II-specific"/>
    <property type="evidence" value="ECO:0007669"/>
    <property type="project" value="InterPro"/>
</dbReference>
<name>A0AAN6RXR9_9PEZI</name>
<accession>A0AAN6RXR9</accession>
<evidence type="ECO:0008006" key="5">
    <source>
        <dbReference type="Google" id="ProtNLM"/>
    </source>
</evidence>
<sequence>MPTVPPPVTGSPDQYSVSPFTPLPSIPTPPSPPPFTTAVEPLPIAGFPLPLGNPSFPLPAGSPGYGHGVSGGPAGYQILTREAKDMLLATHTELAETMPKVSRPSPETAALSQVSALTLRGPHPGAVKGLENSEWIKPEPLERLGWNEPGFVPVKAPLPLQPDAGEIESKPASEPDRENARDRKKRFRFDEERLRRETSNTRSMGACLRCHNQRVRCIPNKEDSTSRVAPCETCLKVRRDSKKTIHNIPCLRFKVTSMSIYRPGGLGLTREFTYTMVVDVPGSRDNLIYNIEMTQGLCRDPVRLCVRRFQPKDTDISYRRYMDDGRPKKQDAGAFCLADVERTAKEFNAYLERNALEGLEEAVKGSDDIVKDVFVMIAAHYKFLSDPVNPDPDTAKDSRKSPDQKEFLQKMIRLWFGIRHGLGKAWITSGGEALGTSPGAGPNHPLQGRMSVPRMIVAQFDSIRCERVYKTLAPEVLRGLDTFLTSCNKEAWFTVFLVTFLLLHQVAVISFDRWRYTRENCEGRRPDTRYGNISPQNPLTGWIEDVHLGAVTLLAHWHYFKRCDLMAVNWDETAGESALAGLTAPQRAFVRDVVERVRAKLPSIPATPAEGCWEHELFWVSRMFLSEPSREADWTPPEIFTRDKPSVGRE</sequence>
<dbReference type="GO" id="GO:0008270">
    <property type="term" value="F:zinc ion binding"/>
    <property type="evidence" value="ECO:0007669"/>
    <property type="project" value="InterPro"/>
</dbReference>
<feature type="region of interest" description="Disordered" evidence="2">
    <location>
        <begin position="156"/>
        <end position="185"/>
    </location>
</feature>
<keyword evidence="4" id="KW-1185">Reference proteome</keyword>
<organism evidence="3 4">
    <name type="scientific">Staphylotrichum tortipilum</name>
    <dbReference type="NCBI Taxonomy" id="2831512"/>
    <lineage>
        <taxon>Eukaryota</taxon>
        <taxon>Fungi</taxon>
        <taxon>Dikarya</taxon>
        <taxon>Ascomycota</taxon>
        <taxon>Pezizomycotina</taxon>
        <taxon>Sordariomycetes</taxon>
        <taxon>Sordariomycetidae</taxon>
        <taxon>Sordariales</taxon>
        <taxon>Chaetomiaceae</taxon>
        <taxon>Staphylotrichum</taxon>
    </lineage>
</organism>
<dbReference type="InterPro" id="IPR052973">
    <property type="entry name" value="Fungal_sec-metab_reg_TF"/>
</dbReference>
<evidence type="ECO:0000313" key="4">
    <source>
        <dbReference type="Proteomes" id="UP001303889"/>
    </source>
</evidence>
<comment type="caution">
    <text evidence="3">The sequence shown here is derived from an EMBL/GenBank/DDBJ whole genome shotgun (WGS) entry which is preliminary data.</text>
</comment>
<reference evidence="3" key="2">
    <citation type="submission" date="2023-05" db="EMBL/GenBank/DDBJ databases">
        <authorList>
            <consortium name="Lawrence Berkeley National Laboratory"/>
            <person name="Steindorff A."/>
            <person name="Hensen N."/>
            <person name="Bonometti L."/>
            <person name="Westerberg I."/>
            <person name="Brannstrom I.O."/>
            <person name="Guillou S."/>
            <person name="Cros-Aarteil S."/>
            <person name="Calhoun S."/>
            <person name="Haridas S."/>
            <person name="Kuo A."/>
            <person name="Mondo S."/>
            <person name="Pangilinan J."/>
            <person name="Riley R."/>
            <person name="Labutti K."/>
            <person name="Andreopoulos B."/>
            <person name="Lipzen A."/>
            <person name="Chen C."/>
            <person name="Yanf M."/>
            <person name="Daum C."/>
            <person name="Ng V."/>
            <person name="Clum A."/>
            <person name="Ohm R."/>
            <person name="Martin F."/>
            <person name="Silar P."/>
            <person name="Natvig D."/>
            <person name="Lalanne C."/>
            <person name="Gautier V."/>
            <person name="Ament-Velasquez S.L."/>
            <person name="Kruys A."/>
            <person name="Hutchinson M.I."/>
            <person name="Powell A.J."/>
            <person name="Barry K."/>
            <person name="Miller A.N."/>
            <person name="Grigoriev I.V."/>
            <person name="Debuchy R."/>
            <person name="Gladieux P."/>
            <person name="Thoren M.H."/>
            <person name="Johannesson H."/>
        </authorList>
    </citation>
    <scope>NUCLEOTIDE SEQUENCE</scope>
    <source>
        <strain evidence="3">CBS 103.79</strain>
    </source>
</reference>
<dbReference type="EMBL" id="MU855328">
    <property type="protein sequence ID" value="KAK3906363.1"/>
    <property type="molecule type" value="Genomic_DNA"/>
</dbReference>
<dbReference type="CDD" id="cd00067">
    <property type="entry name" value="GAL4"/>
    <property type="match status" value="1"/>
</dbReference>